<proteinExistence type="predicted"/>
<keyword evidence="3" id="KW-1185">Reference proteome</keyword>
<evidence type="ECO:0000313" key="3">
    <source>
        <dbReference type="Proteomes" id="UP001356427"/>
    </source>
</evidence>
<dbReference type="AlphaFoldDB" id="A0AAN8QX92"/>
<name>A0AAN8QX92_9TELE</name>
<evidence type="ECO:0000313" key="2">
    <source>
        <dbReference type="EMBL" id="KAK6304732.1"/>
    </source>
</evidence>
<gene>
    <name evidence="2" type="ORF">J4Q44_G00253180</name>
</gene>
<protein>
    <submittedName>
        <fullName evidence="2">Uncharacterized protein</fullName>
    </submittedName>
</protein>
<comment type="caution">
    <text evidence="2">The sequence shown here is derived from an EMBL/GenBank/DDBJ whole genome shotgun (WGS) entry which is preliminary data.</text>
</comment>
<organism evidence="2 3">
    <name type="scientific">Coregonus suidteri</name>
    <dbReference type="NCBI Taxonomy" id="861788"/>
    <lineage>
        <taxon>Eukaryota</taxon>
        <taxon>Metazoa</taxon>
        <taxon>Chordata</taxon>
        <taxon>Craniata</taxon>
        <taxon>Vertebrata</taxon>
        <taxon>Euteleostomi</taxon>
        <taxon>Actinopterygii</taxon>
        <taxon>Neopterygii</taxon>
        <taxon>Teleostei</taxon>
        <taxon>Protacanthopterygii</taxon>
        <taxon>Salmoniformes</taxon>
        <taxon>Salmonidae</taxon>
        <taxon>Coregoninae</taxon>
        <taxon>Coregonus</taxon>
    </lineage>
</organism>
<dbReference type="Proteomes" id="UP001356427">
    <property type="component" value="Unassembled WGS sequence"/>
</dbReference>
<dbReference type="EMBL" id="JAGTTL010000023">
    <property type="protein sequence ID" value="KAK6304732.1"/>
    <property type="molecule type" value="Genomic_DNA"/>
</dbReference>
<feature type="compositionally biased region" description="Basic and acidic residues" evidence="1">
    <location>
        <begin position="65"/>
        <end position="86"/>
    </location>
</feature>
<sequence>MRWSLDLEREMRWSLDLEREMRWSLDLEREMRWSLDLEREMRWSLDLEREMSMVEDLQNSQSEDITERMRSKEKSHQEEDRVESLKSKGKKKKKIKQDGPELVPASSVPPATTFQTAAVWFPWSSVHPPVNPHLPEPWFQPSGRASRKSVSQATDGCVFVRLQC</sequence>
<evidence type="ECO:0000256" key="1">
    <source>
        <dbReference type="SAM" id="MobiDB-lite"/>
    </source>
</evidence>
<reference evidence="2 3" key="1">
    <citation type="submission" date="2021-04" db="EMBL/GenBank/DDBJ databases">
        <authorList>
            <person name="De Guttry C."/>
            <person name="Zahm M."/>
            <person name="Klopp C."/>
            <person name="Cabau C."/>
            <person name="Louis A."/>
            <person name="Berthelot C."/>
            <person name="Parey E."/>
            <person name="Roest Crollius H."/>
            <person name="Montfort J."/>
            <person name="Robinson-Rechavi M."/>
            <person name="Bucao C."/>
            <person name="Bouchez O."/>
            <person name="Gislard M."/>
            <person name="Lluch J."/>
            <person name="Milhes M."/>
            <person name="Lampietro C."/>
            <person name="Lopez Roques C."/>
            <person name="Donnadieu C."/>
            <person name="Braasch I."/>
            <person name="Desvignes T."/>
            <person name="Postlethwait J."/>
            <person name="Bobe J."/>
            <person name="Wedekind C."/>
            <person name="Guiguen Y."/>
        </authorList>
    </citation>
    <scope>NUCLEOTIDE SEQUENCE [LARGE SCALE GENOMIC DNA]</scope>
    <source>
        <strain evidence="2">Cs_M1</strain>
        <tissue evidence="2">Blood</tissue>
    </source>
</reference>
<feature type="region of interest" description="Disordered" evidence="1">
    <location>
        <begin position="54"/>
        <end position="108"/>
    </location>
</feature>
<accession>A0AAN8QX92</accession>